<accession>A0AAV7TTL7</accession>
<feature type="region of interest" description="Disordered" evidence="1">
    <location>
        <begin position="51"/>
        <end position="77"/>
    </location>
</feature>
<dbReference type="EMBL" id="JANPWB010000006">
    <property type="protein sequence ID" value="KAJ1180085.1"/>
    <property type="molecule type" value="Genomic_DNA"/>
</dbReference>
<proteinExistence type="predicted"/>
<protein>
    <submittedName>
        <fullName evidence="2">Uncharacterized protein</fullName>
    </submittedName>
</protein>
<evidence type="ECO:0000313" key="2">
    <source>
        <dbReference type="EMBL" id="KAJ1180085.1"/>
    </source>
</evidence>
<evidence type="ECO:0000313" key="3">
    <source>
        <dbReference type="Proteomes" id="UP001066276"/>
    </source>
</evidence>
<evidence type="ECO:0000256" key="1">
    <source>
        <dbReference type="SAM" id="MobiDB-lite"/>
    </source>
</evidence>
<keyword evidence="3" id="KW-1185">Reference proteome</keyword>
<organism evidence="2 3">
    <name type="scientific">Pleurodeles waltl</name>
    <name type="common">Iberian ribbed newt</name>
    <dbReference type="NCBI Taxonomy" id="8319"/>
    <lineage>
        <taxon>Eukaryota</taxon>
        <taxon>Metazoa</taxon>
        <taxon>Chordata</taxon>
        <taxon>Craniata</taxon>
        <taxon>Vertebrata</taxon>
        <taxon>Euteleostomi</taxon>
        <taxon>Amphibia</taxon>
        <taxon>Batrachia</taxon>
        <taxon>Caudata</taxon>
        <taxon>Salamandroidea</taxon>
        <taxon>Salamandridae</taxon>
        <taxon>Pleurodelinae</taxon>
        <taxon>Pleurodeles</taxon>
    </lineage>
</organism>
<comment type="caution">
    <text evidence="2">The sequence shown here is derived from an EMBL/GenBank/DDBJ whole genome shotgun (WGS) entry which is preliminary data.</text>
</comment>
<dbReference type="AlphaFoldDB" id="A0AAV7TTL7"/>
<name>A0AAV7TTL7_PLEWA</name>
<reference evidence="2" key="1">
    <citation type="journal article" date="2022" name="bioRxiv">
        <title>Sequencing and chromosome-scale assembly of the giantPleurodeles waltlgenome.</title>
        <authorList>
            <person name="Brown T."/>
            <person name="Elewa A."/>
            <person name="Iarovenko S."/>
            <person name="Subramanian E."/>
            <person name="Araus A.J."/>
            <person name="Petzold A."/>
            <person name="Susuki M."/>
            <person name="Suzuki K.-i.T."/>
            <person name="Hayashi T."/>
            <person name="Toyoda A."/>
            <person name="Oliveira C."/>
            <person name="Osipova E."/>
            <person name="Leigh N.D."/>
            <person name="Simon A."/>
            <person name="Yun M.H."/>
        </authorList>
    </citation>
    <scope>NUCLEOTIDE SEQUENCE</scope>
    <source>
        <strain evidence="2">20211129_DDA</strain>
        <tissue evidence="2">Liver</tissue>
    </source>
</reference>
<sequence length="109" mass="12505">MEAIINSSFLSSRFALNRDSTFVVTTFLRLCFGFPTACHCKANQSSRHPLKKQCLTSETSREIPLPSKPTPHRETNNLRHIQNGIKKTEQLCAIQKGKYTSQVWWQLLL</sequence>
<gene>
    <name evidence="2" type="ORF">NDU88_005309</name>
</gene>
<dbReference type="Proteomes" id="UP001066276">
    <property type="component" value="Chromosome 3_2"/>
</dbReference>